<name>A0ABW8YWR9_9FLAO</name>
<proteinExistence type="predicted"/>
<gene>
    <name evidence="1" type="ORF">ABS766_09780</name>
</gene>
<protein>
    <submittedName>
        <fullName evidence="1">Uncharacterized protein</fullName>
    </submittedName>
</protein>
<evidence type="ECO:0000313" key="1">
    <source>
        <dbReference type="EMBL" id="MFL9844708.1"/>
    </source>
</evidence>
<dbReference type="RefSeq" id="WP_408084962.1">
    <property type="nucleotide sequence ID" value="NZ_JBELPZ010000009.1"/>
</dbReference>
<sequence length="151" mass="17228">MRYNKQAGRNALEEVKRKFPETWQTAVLAARTEIREAQRKYNYPQTPEGVRDAALECMTLGSGSGVATALLAAEYVLNESRRLLRIISCCEIVMLRRMESGITRRPYTDGLQEKVNLAWDAIAELRLKPLDKEYKNVPFGSPFKGGNRLEY</sequence>
<dbReference type="EMBL" id="JBELPZ010000009">
    <property type="protein sequence ID" value="MFL9844708.1"/>
    <property type="molecule type" value="Genomic_DNA"/>
</dbReference>
<reference evidence="1 2" key="1">
    <citation type="submission" date="2024-06" db="EMBL/GenBank/DDBJ databases">
        <authorList>
            <person name="Kaempfer P."/>
            <person name="Viver T."/>
        </authorList>
    </citation>
    <scope>NUCLEOTIDE SEQUENCE [LARGE SCALE GENOMIC DNA]</scope>
    <source>
        <strain evidence="1 2">ST-119</strain>
    </source>
</reference>
<accession>A0ABW8YWR9</accession>
<organism evidence="1 2">
    <name type="scientific">Flavobacterium rhizosphaerae</name>
    <dbReference type="NCBI Taxonomy" id="3163298"/>
    <lineage>
        <taxon>Bacteria</taxon>
        <taxon>Pseudomonadati</taxon>
        <taxon>Bacteroidota</taxon>
        <taxon>Flavobacteriia</taxon>
        <taxon>Flavobacteriales</taxon>
        <taxon>Flavobacteriaceae</taxon>
        <taxon>Flavobacterium</taxon>
    </lineage>
</organism>
<dbReference type="Proteomes" id="UP001629156">
    <property type="component" value="Unassembled WGS sequence"/>
</dbReference>
<evidence type="ECO:0000313" key="2">
    <source>
        <dbReference type="Proteomes" id="UP001629156"/>
    </source>
</evidence>
<keyword evidence="2" id="KW-1185">Reference proteome</keyword>
<comment type="caution">
    <text evidence="1">The sequence shown here is derived from an EMBL/GenBank/DDBJ whole genome shotgun (WGS) entry which is preliminary data.</text>
</comment>